<comment type="similarity">
    <text evidence="3">Belongs to the SLT11 family.</text>
</comment>
<keyword evidence="14" id="KW-1133">Transmembrane helix</keyword>
<evidence type="ECO:0000256" key="9">
    <source>
        <dbReference type="ARBA" id="ARBA00022833"/>
    </source>
</evidence>
<dbReference type="GO" id="GO:0006397">
    <property type="term" value="P:mRNA processing"/>
    <property type="evidence" value="ECO:0007669"/>
    <property type="project" value="UniProtKB-KW"/>
</dbReference>
<evidence type="ECO:0000256" key="14">
    <source>
        <dbReference type="SAM" id="Phobius"/>
    </source>
</evidence>
<sequence length="277" mass="30678">MQKDTYGKECLPIQVRDHALKITDDLPRQGANRDFFVQNQERALAATDGTTPGGALATIGADHPGTEMLKRLQRTGPYYKRNAPHICSFFVKGECKRGEECPYRHEKPTDPDDPLSQQNMRDRYYGNNDPVAEKILNRATGGNDYRVNPVPNLPTALPIPDELIPNKPERLASMGLSQQDVTVLGAPISKATIDGDREYNTFFLGLAATALAVNVGAFATILYCGTGIHKFLKMAVISERTRRQQRQLFRALVVQTTVPMVCIFIPAIVFALGSVFE</sequence>
<keyword evidence="10" id="KW-0694">RNA-binding</keyword>
<evidence type="ECO:0000256" key="1">
    <source>
        <dbReference type="ARBA" id="ARBA00004123"/>
    </source>
</evidence>
<evidence type="ECO:0000259" key="15">
    <source>
        <dbReference type="PROSITE" id="PS50103"/>
    </source>
</evidence>
<dbReference type="GO" id="GO:0008380">
    <property type="term" value="P:RNA splicing"/>
    <property type="evidence" value="ECO:0007669"/>
    <property type="project" value="UniProtKB-KW"/>
</dbReference>
<evidence type="ECO:0000313" key="16">
    <source>
        <dbReference type="EMBL" id="CAJ0571453.1"/>
    </source>
</evidence>
<accession>A0AA36FXB5</accession>
<dbReference type="GO" id="GO:0071007">
    <property type="term" value="C:U2-type catalytic step 2 spliceosome"/>
    <property type="evidence" value="ECO:0007669"/>
    <property type="project" value="TreeGrafter"/>
</dbReference>
<reference evidence="16" key="1">
    <citation type="submission" date="2023-06" db="EMBL/GenBank/DDBJ databases">
        <authorList>
            <person name="Delattre M."/>
        </authorList>
    </citation>
    <scope>NUCLEOTIDE SEQUENCE</scope>
    <source>
        <strain evidence="16">AF72</strain>
    </source>
</reference>
<evidence type="ECO:0000256" key="8">
    <source>
        <dbReference type="ARBA" id="ARBA00022771"/>
    </source>
</evidence>
<dbReference type="PANTHER" id="PTHR14089:SF6">
    <property type="entry name" value="PRE-MRNA-SPLICING FACTOR RBM22"/>
    <property type="match status" value="1"/>
</dbReference>
<dbReference type="Gene3D" id="4.10.1000.10">
    <property type="entry name" value="Zinc finger, CCCH-type"/>
    <property type="match status" value="1"/>
</dbReference>
<keyword evidence="14" id="KW-0472">Membrane</keyword>
<evidence type="ECO:0000256" key="3">
    <source>
        <dbReference type="ARBA" id="ARBA00007781"/>
    </source>
</evidence>
<feature type="zinc finger region" description="C3H1-type" evidence="13">
    <location>
        <begin position="86"/>
        <end position="108"/>
    </location>
</feature>
<evidence type="ECO:0000256" key="12">
    <source>
        <dbReference type="ARBA" id="ARBA00023242"/>
    </source>
</evidence>
<feature type="non-terminal residue" evidence="16">
    <location>
        <position position="1"/>
    </location>
</feature>
<gene>
    <name evidence="16" type="ORF">MSPICULIGERA_LOCUS9858</name>
</gene>
<dbReference type="Pfam" id="PF10326">
    <property type="entry name" value="7TM_GPCR_Str"/>
    <property type="match status" value="1"/>
</dbReference>
<evidence type="ECO:0000256" key="5">
    <source>
        <dbReference type="ARBA" id="ARBA00022664"/>
    </source>
</evidence>
<dbReference type="InterPro" id="IPR057674">
    <property type="entry name" value="Znf-CCCH_RBM22"/>
</dbReference>
<keyword evidence="14" id="KW-0812">Transmembrane</keyword>
<dbReference type="FunFam" id="4.10.1000.10:FF:000006">
    <property type="entry name" value="Putative pre-mrna-splicing factor rbm22"/>
    <property type="match status" value="1"/>
</dbReference>
<dbReference type="GO" id="GO:0036002">
    <property type="term" value="F:pre-mRNA binding"/>
    <property type="evidence" value="ECO:0007669"/>
    <property type="project" value="TreeGrafter"/>
</dbReference>
<dbReference type="InterPro" id="IPR019428">
    <property type="entry name" value="7TM_GPCR_serpentine_rcpt_Str"/>
</dbReference>
<dbReference type="GO" id="GO:0071006">
    <property type="term" value="C:U2-type catalytic step 1 spliceosome"/>
    <property type="evidence" value="ECO:0007669"/>
    <property type="project" value="TreeGrafter"/>
</dbReference>
<keyword evidence="17" id="KW-1185">Reference proteome</keyword>
<keyword evidence="9 13" id="KW-0862">Zinc</keyword>
<protein>
    <recommendedName>
        <fullName evidence="15">C3H1-type domain-containing protein</fullName>
    </recommendedName>
</protein>
<keyword evidence="8 13" id="KW-0863">Zinc-finger</keyword>
<keyword evidence="5" id="KW-0507">mRNA processing</keyword>
<comment type="subcellular location">
    <subcellularLocation>
        <location evidence="2">Cytoplasm</location>
    </subcellularLocation>
    <subcellularLocation>
        <location evidence="1">Nucleus</location>
    </subcellularLocation>
</comment>
<dbReference type="GO" id="GO:0008270">
    <property type="term" value="F:zinc ion binding"/>
    <property type="evidence" value="ECO:0007669"/>
    <property type="project" value="UniProtKB-KW"/>
</dbReference>
<feature type="transmembrane region" description="Helical" evidence="14">
    <location>
        <begin position="202"/>
        <end position="228"/>
    </location>
</feature>
<evidence type="ECO:0000256" key="11">
    <source>
        <dbReference type="ARBA" id="ARBA00023187"/>
    </source>
</evidence>
<feature type="transmembrane region" description="Helical" evidence="14">
    <location>
        <begin position="248"/>
        <end position="276"/>
    </location>
</feature>
<evidence type="ECO:0000256" key="2">
    <source>
        <dbReference type="ARBA" id="ARBA00004496"/>
    </source>
</evidence>
<dbReference type="GO" id="GO:0000974">
    <property type="term" value="C:Prp19 complex"/>
    <property type="evidence" value="ECO:0007669"/>
    <property type="project" value="TreeGrafter"/>
</dbReference>
<name>A0AA36FXB5_9BILA</name>
<dbReference type="AlphaFoldDB" id="A0AA36FXB5"/>
<evidence type="ECO:0000256" key="7">
    <source>
        <dbReference type="ARBA" id="ARBA00022728"/>
    </source>
</evidence>
<dbReference type="Pfam" id="PF25584">
    <property type="entry name" value="zf-CCCH_RBM22"/>
    <property type="match status" value="1"/>
</dbReference>
<dbReference type="EMBL" id="CATQJA010002566">
    <property type="protein sequence ID" value="CAJ0571453.1"/>
    <property type="molecule type" value="Genomic_DNA"/>
</dbReference>
<keyword evidence="4" id="KW-0963">Cytoplasm</keyword>
<dbReference type="InterPro" id="IPR039171">
    <property type="entry name" value="Cwc2/Slt11"/>
</dbReference>
<evidence type="ECO:0000313" key="17">
    <source>
        <dbReference type="Proteomes" id="UP001177023"/>
    </source>
</evidence>
<feature type="domain" description="C3H1-type" evidence="15">
    <location>
        <begin position="86"/>
        <end position="108"/>
    </location>
</feature>
<evidence type="ECO:0000256" key="10">
    <source>
        <dbReference type="ARBA" id="ARBA00022884"/>
    </source>
</evidence>
<evidence type="ECO:0000256" key="13">
    <source>
        <dbReference type="PROSITE-ProRule" id="PRU00723"/>
    </source>
</evidence>
<keyword evidence="11" id="KW-0508">mRNA splicing</keyword>
<dbReference type="PROSITE" id="PS50103">
    <property type="entry name" value="ZF_C3H1"/>
    <property type="match status" value="1"/>
</dbReference>
<keyword evidence="12" id="KW-0539">Nucleus</keyword>
<dbReference type="SUPFAM" id="SSF90229">
    <property type="entry name" value="CCCH zinc finger"/>
    <property type="match status" value="1"/>
</dbReference>
<keyword evidence="7" id="KW-0747">Spliceosome</keyword>
<comment type="caution">
    <text evidence="16">The sequence shown here is derived from an EMBL/GenBank/DDBJ whole genome shotgun (WGS) entry which is preliminary data.</text>
</comment>
<evidence type="ECO:0000256" key="4">
    <source>
        <dbReference type="ARBA" id="ARBA00022490"/>
    </source>
</evidence>
<dbReference type="Proteomes" id="UP001177023">
    <property type="component" value="Unassembled WGS sequence"/>
</dbReference>
<evidence type="ECO:0000256" key="6">
    <source>
        <dbReference type="ARBA" id="ARBA00022723"/>
    </source>
</evidence>
<proteinExistence type="inferred from homology"/>
<keyword evidence="6 13" id="KW-0479">Metal-binding</keyword>
<dbReference type="GO" id="GO:0017070">
    <property type="term" value="F:U6 snRNA binding"/>
    <property type="evidence" value="ECO:0007669"/>
    <property type="project" value="TreeGrafter"/>
</dbReference>
<dbReference type="SMART" id="SM00356">
    <property type="entry name" value="ZnF_C3H1"/>
    <property type="match status" value="1"/>
</dbReference>
<dbReference type="PANTHER" id="PTHR14089">
    <property type="entry name" value="PRE-MRNA-SPLICING FACTOR RBM22"/>
    <property type="match status" value="1"/>
</dbReference>
<organism evidence="16 17">
    <name type="scientific">Mesorhabditis spiculigera</name>
    <dbReference type="NCBI Taxonomy" id="96644"/>
    <lineage>
        <taxon>Eukaryota</taxon>
        <taxon>Metazoa</taxon>
        <taxon>Ecdysozoa</taxon>
        <taxon>Nematoda</taxon>
        <taxon>Chromadorea</taxon>
        <taxon>Rhabditida</taxon>
        <taxon>Rhabditina</taxon>
        <taxon>Rhabditomorpha</taxon>
        <taxon>Rhabditoidea</taxon>
        <taxon>Rhabditidae</taxon>
        <taxon>Mesorhabditinae</taxon>
        <taxon>Mesorhabditis</taxon>
    </lineage>
</organism>
<dbReference type="InterPro" id="IPR000571">
    <property type="entry name" value="Znf_CCCH"/>
</dbReference>
<dbReference type="InterPro" id="IPR036855">
    <property type="entry name" value="Znf_CCCH_sf"/>
</dbReference>